<gene>
    <name evidence="2" type="ORF">BN970_02801</name>
</gene>
<organism evidence="2 3">
    <name type="scientific">Mycolicibacterium conceptionense</name>
    <dbReference type="NCBI Taxonomy" id="451644"/>
    <lineage>
        <taxon>Bacteria</taxon>
        <taxon>Bacillati</taxon>
        <taxon>Actinomycetota</taxon>
        <taxon>Actinomycetes</taxon>
        <taxon>Mycobacteriales</taxon>
        <taxon>Mycobacteriaceae</taxon>
        <taxon>Mycolicibacterium</taxon>
    </lineage>
</organism>
<dbReference type="AlphaFoldDB" id="A0A0U1DE31"/>
<reference evidence="2 3" key="1">
    <citation type="submission" date="2015-03" db="EMBL/GenBank/DDBJ databases">
        <authorList>
            <person name="Murphy D."/>
        </authorList>
    </citation>
    <scope>NUCLEOTIDE SEQUENCE [LARGE SCALE GENOMIC DNA]</scope>
    <source>
        <strain evidence="2 3">D16</strain>
    </source>
</reference>
<name>A0A0U1DE31_9MYCO</name>
<dbReference type="Proteomes" id="UP000182227">
    <property type="component" value="Unassembled WGS sequence"/>
</dbReference>
<accession>A0A0U1DE31</accession>
<dbReference type="EMBL" id="CTEF01000002">
    <property type="protein sequence ID" value="CQD14045.1"/>
    <property type="molecule type" value="Genomic_DNA"/>
</dbReference>
<evidence type="ECO:0000313" key="3">
    <source>
        <dbReference type="Proteomes" id="UP000182227"/>
    </source>
</evidence>
<proteinExistence type="predicted"/>
<sequence length="60" mass="6005" precursor="true">MRYPVLAAATASSGRPASPHATTTAQAVTAPTMAGRASRFKALDAATARSGSPIAAQYTV</sequence>
<evidence type="ECO:0000313" key="2">
    <source>
        <dbReference type="EMBL" id="CQD14045.1"/>
    </source>
</evidence>
<protein>
    <submittedName>
        <fullName evidence="2">Uncharacterized protein</fullName>
    </submittedName>
</protein>
<feature type="region of interest" description="Disordered" evidence="1">
    <location>
        <begin position="8"/>
        <end position="30"/>
    </location>
</feature>
<evidence type="ECO:0000256" key="1">
    <source>
        <dbReference type="SAM" id="MobiDB-lite"/>
    </source>
</evidence>
<feature type="compositionally biased region" description="Low complexity" evidence="1">
    <location>
        <begin position="21"/>
        <end position="30"/>
    </location>
</feature>